<keyword evidence="10" id="KW-1185">Reference proteome</keyword>
<evidence type="ECO:0000256" key="3">
    <source>
        <dbReference type="ARBA" id="ARBA00009370"/>
    </source>
</evidence>
<sequence length="256" mass="27346">MAKAESAERPSALSTLGAWLREIAIVVIGALVASTLLRLFIVQMFVIPSQSMENTLMVNDRVAVQKVAGFQRGDVVVFRDARGWLNTTPHKVDGLHEALIFLGLAPDESAEHLVKRVIGVAGDHVVCCDARGRMSVNGVALDEREYLYTDPTTGQQVEPSSRSFDVVVPAGTIFVMGDHRNASQDSRCHLGEPTTDGLPEGSMAFVPTDAVVGVAVAVVFPFDRIHGISRPHVFESVSPGGPPPAAPVITGDRVVC</sequence>
<evidence type="ECO:0000256" key="1">
    <source>
        <dbReference type="ARBA" id="ARBA00000677"/>
    </source>
</evidence>
<dbReference type="Proteomes" id="UP000226079">
    <property type="component" value="Unassembled WGS sequence"/>
</dbReference>
<feature type="transmembrane region" description="Helical" evidence="7">
    <location>
        <begin position="23"/>
        <end position="47"/>
    </location>
</feature>
<dbReference type="PANTHER" id="PTHR43390:SF1">
    <property type="entry name" value="CHLOROPLAST PROCESSING PEPTIDASE"/>
    <property type="match status" value="1"/>
</dbReference>
<comment type="catalytic activity">
    <reaction evidence="1 7">
        <text>Cleavage of hydrophobic, N-terminal signal or leader sequences from secreted and periplasmic proteins.</text>
        <dbReference type="EC" id="3.4.21.89"/>
    </reaction>
</comment>
<dbReference type="Pfam" id="PF10502">
    <property type="entry name" value="Peptidase_S26"/>
    <property type="match status" value="1"/>
</dbReference>
<proteinExistence type="inferred from homology"/>
<evidence type="ECO:0000256" key="6">
    <source>
        <dbReference type="PIRSR" id="PIRSR600223-1"/>
    </source>
</evidence>
<dbReference type="Gene3D" id="2.10.109.10">
    <property type="entry name" value="Umud Fragment, subunit A"/>
    <property type="match status" value="1"/>
</dbReference>
<evidence type="ECO:0000256" key="2">
    <source>
        <dbReference type="ARBA" id="ARBA00004401"/>
    </source>
</evidence>
<evidence type="ECO:0000256" key="5">
    <source>
        <dbReference type="ARBA" id="ARBA00022801"/>
    </source>
</evidence>
<gene>
    <name evidence="9" type="ORF">ATK74_0989</name>
</gene>
<feature type="active site" evidence="6">
    <location>
        <position position="115"/>
    </location>
</feature>
<accession>A0A2A9CQI6</accession>
<reference evidence="9 10" key="1">
    <citation type="submission" date="2017-10" db="EMBL/GenBank/DDBJ databases">
        <title>Sequencing the genomes of 1000 actinobacteria strains.</title>
        <authorList>
            <person name="Klenk H.-P."/>
        </authorList>
    </citation>
    <scope>NUCLEOTIDE SEQUENCE [LARGE SCALE GENOMIC DNA]</scope>
    <source>
        <strain evidence="9 10">DSM 15597</strain>
    </source>
</reference>
<keyword evidence="5 7" id="KW-0378">Hydrolase</keyword>
<dbReference type="AlphaFoldDB" id="A0A2A9CQI6"/>
<dbReference type="PRINTS" id="PR00727">
    <property type="entry name" value="LEADERPTASE"/>
</dbReference>
<name>A0A2A9CQI6_9ACTN</name>
<dbReference type="GO" id="GO:0009003">
    <property type="term" value="F:signal peptidase activity"/>
    <property type="evidence" value="ECO:0007669"/>
    <property type="project" value="UniProtKB-EC"/>
</dbReference>
<comment type="caution">
    <text evidence="9">The sequence shown here is derived from an EMBL/GenBank/DDBJ whole genome shotgun (WGS) entry which is preliminary data.</text>
</comment>
<keyword evidence="7" id="KW-0472">Membrane</keyword>
<evidence type="ECO:0000313" key="9">
    <source>
        <dbReference type="EMBL" id="PFG16451.1"/>
    </source>
</evidence>
<protein>
    <recommendedName>
        <fullName evidence="4 7">Signal peptidase I</fullName>
        <ecNumber evidence="4 7">3.4.21.89</ecNumber>
    </recommendedName>
</protein>
<keyword evidence="7" id="KW-0645">Protease</keyword>
<dbReference type="CDD" id="cd06530">
    <property type="entry name" value="S26_SPase_I"/>
    <property type="match status" value="1"/>
</dbReference>
<dbReference type="EC" id="3.4.21.89" evidence="4 7"/>
<dbReference type="InterPro" id="IPR000223">
    <property type="entry name" value="Pept_S26A_signal_pept_1"/>
</dbReference>
<keyword evidence="7" id="KW-0812">Transmembrane</keyword>
<evidence type="ECO:0000256" key="7">
    <source>
        <dbReference type="RuleBase" id="RU362042"/>
    </source>
</evidence>
<feature type="active site" evidence="6">
    <location>
        <position position="51"/>
    </location>
</feature>
<organism evidence="9 10">
    <name type="scientific">Propionicimonas paludicola</name>
    <dbReference type="NCBI Taxonomy" id="185243"/>
    <lineage>
        <taxon>Bacteria</taxon>
        <taxon>Bacillati</taxon>
        <taxon>Actinomycetota</taxon>
        <taxon>Actinomycetes</taxon>
        <taxon>Propionibacteriales</taxon>
        <taxon>Nocardioidaceae</taxon>
        <taxon>Propionicimonas</taxon>
    </lineage>
</organism>
<dbReference type="GO" id="GO:0005886">
    <property type="term" value="C:plasma membrane"/>
    <property type="evidence" value="ECO:0007669"/>
    <property type="project" value="UniProtKB-SubCell"/>
</dbReference>
<evidence type="ECO:0000313" key="10">
    <source>
        <dbReference type="Proteomes" id="UP000226079"/>
    </source>
</evidence>
<keyword evidence="7" id="KW-1133">Transmembrane helix</keyword>
<dbReference type="RefSeq" id="WP_098459988.1">
    <property type="nucleotide sequence ID" value="NZ_PDJC01000001.1"/>
</dbReference>
<dbReference type="OrthoDB" id="9815782at2"/>
<dbReference type="SUPFAM" id="SSF51306">
    <property type="entry name" value="LexA/Signal peptidase"/>
    <property type="match status" value="1"/>
</dbReference>
<feature type="domain" description="Peptidase S26" evidence="8">
    <location>
        <begin position="21"/>
        <end position="219"/>
    </location>
</feature>
<dbReference type="GO" id="GO:0004252">
    <property type="term" value="F:serine-type endopeptidase activity"/>
    <property type="evidence" value="ECO:0007669"/>
    <property type="project" value="InterPro"/>
</dbReference>
<dbReference type="InterPro" id="IPR019758">
    <property type="entry name" value="Pept_S26A_signal_pept_1_CS"/>
</dbReference>
<evidence type="ECO:0000256" key="4">
    <source>
        <dbReference type="ARBA" id="ARBA00013208"/>
    </source>
</evidence>
<comment type="similarity">
    <text evidence="3 7">Belongs to the peptidase S26 family.</text>
</comment>
<dbReference type="InterPro" id="IPR019533">
    <property type="entry name" value="Peptidase_S26"/>
</dbReference>
<dbReference type="PROSITE" id="PS00761">
    <property type="entry name" value="SPASE_I_3"/>
    <property type="match status" value="1"/>
</dbReference>
<dbReference type="EMBL" id="PDJC01000001">
    <property type="protein sequence ID" value="PFG16451.1"/>
    <property type="molecule type" value="Genomic_DNA"/>
</dbReference>
<comment type="subcellular location">
    <subcellularLocation>
        <location evidence="2">Cell membrane</location>
        <topology evidence="2">Single-pass type II membrane protein</topology>
    </subcellularLocation>
    <subcellularLocation>
        <location evidence="7">Membrane</location>
        <topology evidence="7">Single-pass type II membrane protein</topology>
    </subcellularLocation>
</comment>
<dbReference type="GO" id="GO:0006465">
    <property type="term" value="P:signal peptide processing"/>
    <property type="evidence" value="ECO:0007669"/>
    <property type="project" value="InterPro"/>
</dbReference>
<dbReference type="PANTHER" id="PTHR43390">
    <property type="entry name" value="SIGNAL PEPTIDASE I"/>
    <property type="match status" value="1"/>
</dbReference>
<dbReference type="InterPro" id="IPR036286">
    <property type="entry name" value="LexA/Signal_pep-like_sf"/>
</dbReference>
<dbReference type="NCBIfam" id="TIGR02227">
    <property type="entry name" value="sigpep_I_bact"/>
    <property type="match status" value="1"/>
</dbReference>
<evidence type="ECO:0000259" key="8">
    <source>
        <dbReference type="Pfam" id="PF10502"/>
    </source>
</evidence>